<sequence length="437" mass="46943">MATTLLCFLLNTHGTRSAGSERGFIVDEWGHTAMSKPLWGLFASTLAANIISTISFPILLSLSAYCIAAPWLDLQERKSTIETTLMTPLQYALLFRIFSSPGPISVAQAMSYIRRRKRRAAAPAYFSSGIALAGALLVLSYSISIANLWLHATARVVISKSADNPAFRGYYPPAPSLVFVVLLYLHALLSGFITIRVASLRSSHIVFQERKSPAGEATRVSVDTFEAKKDTEEEHKIDVFPVALPPTRTPRPPGLLLSAAPEITTATPTVAVVPLPLPAVTPHRERQHPPAAASLAQSSAAASSRSSTASSHSPQIPTALALAHKQLTSPFAPIAALLASRSRLAGSGARRSEGLIGALWVEDANTARVEVGIWRRSKLTVGGRERSASVRTATTSNSGTTVGTGRRSRWGDLEADVDDDGVFGVYKRIVPWRGEIY</sequence>
<feature type="compositionally biased region" description="Low complexity" evidence="1">
    <location>
        <begin position="291"/>
        <end position="313"/>
    </location>
</feature>
<feature type="transmembrane region" description="Helical" evidence="2">
    <location>
        <begin position="170"/>
        <end position="195"/>
    </location>
</feature>
<organism evidence="4 5">
    <name type="scientific">Mycena chlorophos</name>
    <name type="common">Agaric fungus</name>
    <name type="synonym">Agaricus chlorophos</name>
    <dbReference type="NCBI Taxonomy" id="658473"/>
    <lineage>
        <taxon>Eukaryota</taxon>
        <taxon>Fungi</taxon>
        <taxon>Dikarya</taxon>
        <taxon>Basidiomycota</taxon>
        <taxon>Agaricomycotina</taxon>
        <taxon>Agaricomycetes</taxon>
        <taxon>Agaricomycetidae</taxon>
        <taxon>Agaricales</taxon>
        <taxon>Marasmiineae</taxon>
        <taxon>Mycenaceae</taxon>
        <taxon>Mycena</taxon>
    </lineage>
</organism>
<keyword evidence="2" id="KW-0472">Membrane</keyword>
<proteinExistence type="predicted"/>
<comment type="caution">
    <text evidence="4">The sequence shown here is derived from an EMBL/GenBank/DDBJ whole genome shotgun (WGS) entry which is preliminary data.</text>
</comment>
<reference evidence="4" key="1">
    <citation type="submission" date="2020-05" db="EMBL/GenBank/DDBJ databases">
        <title>Mycena genomes resolve the evolution of fungal bioluminescence.</title>
        <authorList>
            <person name="Tsai I.J."/>
        </authorList>
    </citation>
    <scope>NUCLEOTIDE SEQUENCE</scope>
    <source>
        <strain evidence="4">110903Hualien_Pintung</strain>
    </source>
</reference>
<evidence type="ECO:0000313" key="5">
    <source>
        <dbReference type="Proteomes" id="UP000613580"/>
    </source>
</evidence>
<dbReference type="Proteomes" id="UP000613580">
    <property type="component" value="Unassembled WGS sequence"/>
</dbReference>
<feature type="region of interest" description="Disordered" evidence="1">
    <location>
        <begin position="385"/>
        <end position="407"/>
    </location>
</feature>
<protein>
    <submittedName>
        <fullName evidence="4">Uncharacterized protein</fullName>
    </submittedName>
</protein>
<dbReference type="EMBL" id="JACAZE010000017">
    <property type="protein sequence ID" value="KAF7296189.1"/>
    <property type="molecule type" value="Genomic_DNA"/>
</dbReference>
<name>A0A8H6VW49_MYCCL</name>
<dbReference type="OrthoDB" id="3054613at2759"/>
<feature type="chain" id="PRO_5034849922" evidence="3">
    <location>
        <begin position="18"/>
        <end position="437"/>
    </location>
</feature>
<feature type="region of interest" description="Disordered" evidence="1">
    <location>
        <begin position="280"/>
        <end position="315"/>
    </location>
</feature>
<dbReference type="AlphaFoldDB" id="A0A8H6VW49"/>
<evidence type="ECO:0000256" key="2">
    <source>
        <dbReference type="SAM" id="Phobius"/>
    </source>
</evidence>
<accession>A0A8H6VW49</accession>
<evidence type="ECO:0000313" key="4">
    <source>
        <dbReference type="EMBL" id="KAF7296189.1"/>
    </source>
</evidence>
<keyword evidence="2" id="KW-1133">Transmembrane helix</keyword>
<feature type="compositionally biased region" description="Low complexity" evidence="1">
    <location>
        <begin position="391"/>
        <end position="405"/>
    </location>
</feature>
<evidence type="ECO:0000256" key="1">
    <source>
        <dbReference type="SAM" id="MobiDB-lite"/>
    </source>
</evidence>
<keyword evidence="5" id="KW-1185">Reference proteome</keyword>
<keyword evidence="3" id="KW-0732">Signal</keyword>
<feature type="transmembrane region" description="Helical" evidence="2">
    <location>
        <begin position="124"/>
        <end position="150"/>
    </location>
</feature>
<keyword evidence="2" id="KW-0812">Transmembrane</keyword>
<gene>
    <name evidence="4" type="ORF">HMN09_01087500</name>
</gene>
<feature type="transmembrane region" description="Helical" evidence="2">
    <location>
        <begin position="41"/>
        <end position="68"/>
    </location>
</feature>
<feature type="signal peptide" evidence="3">
    <location>
        <begin position="1"/>
        <end position="17"/>
    </location>
</feature>
<evidence type="ECO:0000256" key="3">
    <source>
        <dbReference type="SAM" id="SignalP"/>
    </source>
</evidence>